<proteinExistence type="predicted"/>
<reference evidence="1" key="1">
    <citation type="submission" date="2018-05" db="EMBL/GenBank/DDBJ databases">
        <title>Effector identification in a new, highly contiguous assembly of the strawberry crown rot pathogen Phytophthora cactorum.</title>
        <authorList>
            <person name="Armitage A.D."/>
            <person name="Nellist C.F."/>
            <person name="Bates H."/>
            <person name="Vickerstaff R.J."/>
            <person name="Harrison R.J."/>
        </authorList>
    </citation>
    <scope>NUCLEOTIDE SEQUENCE</scope>
    <source>
        <strain evidence="1">P421</strain>
    </source>
</reference>
<accession>A0A8T1H7Q4</accession>
<sequence>MSYQTQHLQIPRIQINTAKRNGEPEQQRVKHGGIGLTTRIARQRTPARSLKRCLKLQPNHRHDTLWYLCQPNAMGFMVSRRILVRLSFTAACTRAIIHSIK</sequence>
<evidence type="ECO:0000313" key="1">
    <source>
        <dbReference type="EMBL" id="KAG3208223.1"/>
    </source>
</evidence>
<dbReference type="Proteomes" id="UP000760860">
    <property type="component" value="Unassembled WGS sequence"/>
</dbReference>
<comment type="caution">
    <text evidence="1">The sequence shown here is derived from an EMBL/GenBank/DDBJ whole genome shotgun (WGS) entry which is preliminary data.</text>
</comment>
<gene>
    <name evidence="1" type="ORF">PC129_g20750</name>
</gene>
<name>A0A8T1H7Q4_9STRA</name>
<organism evidence="1 2">
    <name type="scientific">Phytophthora cactorum</name>
    <dbReference type="NCBI Taxonomy" id="29920"/>
    <lineage>
        <taxon>Eukaryota</taxon>
        <taxon>Sar</taxon>
        <taxon>Stramenopiles</taxon>
        <taxon>Oomycota</taxon>
        <taxon>Peronosporomycetes</taxon>
        <taxon>Peronosporales</taxon>
        <taxon>Peronosporaceae</taxon>
        <taxon>Phytophthora</taxon>
    </lineage>
</organism>
<protein>
    <submittedName>
        <fullName evidence="1">Uncharacterized protein</fullName>
    </submittedName>
</protein>
<dbReference type="EMBL" id="RCMV01001523">
    <property type="protein sequence ID" value="KAG3208223.1"/>
    <property type="molecule type" value="Genomic_DNA"/>
</dbReference>
<evidence type="ECO:0000313" key="2">
    <source>
        <dbReference type="Proteomes" id="UP000760860"/>
    </source>
</evidence>
<dbReference type="AlphaFoldDB" id="A0A8T1H7Q4"/>